<dbReference type="InterPro" id="IPR036881">
    <property type="entry name" value="Glyco_hydro_3_C_sf"/>
</dbReference>
<sequence>MLISLRHVARSMALLATTALAGTMTGARAQDPVAPAAPSNEARPSADPAARPWADARLPAAARAEALLAAMTLEEKLGLVYTWFPPLAKDPAAPSDMIPSAGQQAAIPRLGIPALRETDASLGVANQVEQRKGDTATALPSGLALAASFDPKLAYESGAMIGGEARAKRFNVMLAGGINLTRDPWGGRNFEYLGEDPLLAGVIAGESIKGIQSNRIVSTIKHFALNAQETGRFVMDARIGEAALRESDLLAFQLAIERGKPGSVMCAYMSVNGDFACENDFLLNTVLKQDWAYPGWVMSDWGAVHSTVKAARNGLDQQSGGELDTHSFFRADLKQAVASGALPMARLDDMARRILNGMFATGVMDAPVVDAPQPIDHARNAEVAQRAAEAGIVLLKNDRDILPLARTAKRIVLIGGHADVGVLSGGGSSQVRSVGGAPIEIPLKDGPAASFVRVTWHASSPLAAIRALAPRARVDFVDGSNPEAAAAAARNADLAIVWATQWTTEAEDPETIDLAGNQNAVIAAVAAANPRTAVVLNTGGPVLMPWLDKVPAVLAAWYPGQRGGEAVARVLFGEVNPSGRLPITFPAAIDQAPRPAVPGFDQVKALPDRGQDARAIKPFAVEYREGSDVGYRWYARQGHRPAFPFGYGLSYTRFGYANLTVEGGEALKVSFDVTNRGKREGADVPQLYVTPATGRRPLRLAGFERVTLKPGETRRITLIAEPRIVADYDVAQPGWRVAAGTYRVAIARDAGQPVLTGAADLQERRLAP</sequence>
<dbReference type="Gene3D" id="3.40.50.1700">
    <property type="entry name" value="Glycoside hydrolase family 3 C-terminal domain"/>
    <property type="match status" value="1"/>
</dbReference>
<dbReference type="Gene3D" id="3.20.20.300">
    <property type="entry name" value="Glycoside hydrolase, family 3, N-terminal domain"/>
    <property type="match status" value="1"/>
</dbReference>
<dbReference type="SUPFAM" id="SSF52279">
    <property type="entry name" value="Beta-D-glucan exohydrolase, C-terminal domain"/>
    <property type="match status" value="1"/>
</dbReference>
<organism evidence="6 7">
    <name type="scientific">Sphingomonas leidyi</name>
    <dbReference type="NCBI Taxonomy" id="68569"/>
    <lineage>
        <taxon>Bacteria</taxon>
        <taxon>Pseudomonadati</taxon>
        <taxon>Pseudomonadota</taxon>
        <taxon>Alphaproteobacteria</taxon>
        <taxon>Sphingomonadales</taxon>
        <taxon>Sphingomonadaceae</taxon>
        <taxon>Sphingomonas</taxon>
    </lineage>
</organism>
<feature type="domain" description="Fibronectin type III-like" evidence="5">
    <location>
        <begin position="683"/>
        <end position="750"/>
    </location>
</feature>
<dbReference type="SUPFAM" id="SSF51445">
    <property type="entry name" value="(Trans)glycosidases"/>
    <property type="match status" value="1"/>
</dbReference>
<dbReference type="SMART" id="SM01217">
    <property type="entry name" value="Fn3_like"/>
    <property type="match status" value="1"/>
</dbReference>
<dbReference type="GO" id="GO:0005975">
    <property type="term" value="P:carbohydrate metabolic process"/>
    <property type="evidence" value="ECO:0007669"/>
    <property type="project" value="InterPro"/>
</dbReference>
<evidence type="ECO:0000256" key="4">
    <source>
        <dbReference type="SAM" id="SignalP"/>
    </source>
</evidence>
<dbReference type="PRINTS" id="PR00133">
    <property type="entry name" value="GLHYDRLASE3"/>
</dbReference>
<dbReference type="Pfam" id="PF00933">
    <property type="entry name" value="Glyco_hydro_3"/>
    <property type="match status" value="1"/>
</dbReference>
<name>A0A7X5UZ43_9SPHN</name>
<evidence type="ECO:0000256" key="3">
    <source>
        <dbReference type="SAM" id="MobiDB-lite"/>
    </source>
</evidence>
<comment type="similarity">
    <text evidence="1">Belongs to the glycosyl hydrolase 3 family.</text>
</comment>
<dbReference type="Pfam" id="PF01915">
    <property type="entry name" value="Glyco_hydro_3_C"/>
    <property type="match status" value="1"/>
</dbReference>
<proteinExistence type="inferred from homology"/>
<dbReference type="InterPro" id="IPR050288">
    <property type="entry name" value="Cellulose_deg_GH3"/>
</dbReference>
<dbReference type="Proteomes" id="UP000564677">
    <property type="component" value="Unassembled WGS sequence"/>
</dbReference>
<protein>
    <submittedName>
        <fullName evidence="6">Beta-glucosidase</fullName>
        <ecNumber evidence="6">3.2.1.21</ecNumber>
    </submittedName>
</protein>
<dbReference type="RefSeq" id="WP_243857163.1">
    <property type="nucleotide sequence ID" value="NZ_JAASQV010000001.1"/>
</dbReference>
<feature type="compositionally biased region" description="Low complexity" evidence="3">
    <location>
        <begin position="41"/>
        <end position="51"/>
    </location>
</feature>
<dbReference type="Gene3D" id="2.60.40.10">
    <property type="entry name" value="Immunoglobulins"/>
    <property type="match status" value="1"/>
</dbReference>
<keyword evidence="2 6" id="KW-0378">Hydrolase</keyword>
<dbReference type="AlphaFoldDB" id="A0A7X5UZ43"/>
<accession>A0A7X5UZ43</accession>
<evidence type="ECO:0000256" key="2">
    <source>
        <dbReference type="ARBA" id="ARBA00022801"/>
    </source>
</evidence>
<dbReference type="Pfam" id="PF14310">
    <property type="entry name" value="Fn3-like"/>
    <property type="match status" value="1"/>
</dbReference>
<feature type="chain" id="PRO_5030879644" evidence="4">
    <location>
        <begin position="30"/>
        <end position="768"/>
    </location>
</feature>
<dbReference type="InterPro" id="IPR002772">
    <property type="entry name" value="Glyco_hydro_3_C"/>
</dbReference>
<evidence type="ECO:0000313" key="7">
    <source>
        <dbReference type="Proteomes" id="UP000564677"/>
    </source>
</evidence>
<dbReference type="InterPro" id="IPR017853">
    <property type="entry name" value="GH"/>
</dbReference>
<reference evidence="6 7" key="1">
    <citation type="submission" date="2020-03" db="EMBL/GenBank/DDBJ databases">
        <title>Genomic Encyclopedia of Type Strains, Phase IV (KMG-IV): sequencing the most valuable type-strain genomes for metagenomic binning, comparative biology and taxonomic classification.</title>
        <authorList>
            <person name="Goeker M."/>
        </authorList>
    </citation>
    <scope>NUCLEOTIDE SEQUENCE [LARGE SCALE GENOMIC DNA]</scope>
    <source>
        <strain evidence="6 7">DSM 4733</strain>
    </source>
</reference>
<comment type="caution">
    <text evidence="6">The sequence shown here is derived from an EMBL/GenBank/DDBJ whole genome shotgun (WGS) entry which is preliminary data.</text>
</comment>
<dbReference type="InterPro" id="IPR001764">
    <property type="entry name" value="Glyco_hydro_3_N"/>
</dbReference>
<feature type="signal peptide" evidence="4">
    <location>
        <begin position="1"/>
        <end position="29"/>
    </location>
</feature>
<gene>
    <name evidence="6" type="ORF">FHR20_001843</name>
</gene>
<dbReference type="PANTHER" id="PTHR42715">
    <property type="entry name" value="BETA-GLUCOSIDASE"/>
    <property type="match status" value="1"/>
</dbReference>
<dbReference type="InterPro" id="IPR026891">
    <property type="entry name" value="Fn3-like"/>
</dbReference>
<dbReference type="EC" id="3.2.1.21" evidence="6"/>
<keyword evidence="4" id="KW-0732">Signal</keyword>
<keyword evidence="7" id="KW-1185">Reference proteome</keyword>
<dbReference type="GO" id="GO:0008422">
    <property type="term" value="F:beta-glucosidase activity"/>
    <property type="evidence" value="ECO:0007669"/>
    <property type="project" value="UniProtKB-EC"/>
</dbReference>
<keyword evidence="6" id="KW-0326">Glycosidase</keyword>
<dbReference type="InterPro" id="IPR036962">
    <property type="entry name" value="Glyco_hydro_3_N_sf"/>
</dbReference>
<dbReference type="EMBL" id="JAASQV010000001">
    <property type="protein sequence ID" value="NIJ64912.1"/>
    <property type="molecule type" value="Genomic_DNA"/>
</dbReference>
<dbReference type="PANTHER" id="PTHR42715:SF10">
    <property type="entry name" value="BETA-GLUCOSIDASE"/>
    <property type="match status" value="1"/>
</dbReference>
<evidence type="ECO:0000256" key="1">
    <source>
        <dbReference type="ARBA" id="ARBA00005336"/>
    </source>
</evidence>
<feature type="region of interest" description="Disordered" evidence="3">
    <location>
        <begin position="30"/>
        <end position="51"/>
    </location>
</feature>
<dbReference type="InterPro" id="IPR013783">
    <property type="entry name" value="Ig-like_fold"/>
</dbReference>
<evidence type="ECO:0000259" key="5">
    <source>
        <dbReference type="SMART" id="SM01217"/>
    </source>
</evidence>
<evidence type="ECO:0000313" key="6">
    <source>
        <dbReference type="EMBL" id="NIJ64912.1"/>
    </source>
</evidence>